<sequence>MVHLHAHSYFSFLNGASAPEELVDIASQLGISAMALTDRDTVAGLVPFHRAAERVGIRPISGAEVTMEDGTVLTVLAENAKGYAELCTLLTKAHLSHPRGEPRTLYQDLVEHREGLIVLSGDRRGRIPSLLLQKQNQKAREMAEWLRDRLGKDRFFLKSKTPSPPVANILQISYVNWPILSTSASPPLTIFITQARINFQFMMCSPVSETKRTWSLPTPSAR</sequence>
<organism evidence="2 3">
    <name type="scientific">Kyrpidia spormannii</name>
    <dbReference type="NCBI Taxonomy" id="2055160"/>
    <lineage>
        <taxon>Bacteria</taxon>
        <taxon>Bacillati</taxon>
        <taxon>Bacillota</taxon>
        <taxon>Bacilli</taxon>
        <taxon>Bacillales</taxon>
        <taxon>Alicyclobacillaceae</taxon>
        <taxon>Kyrpidia</taxon>
    </lineage>
</organism>
<dbReference type="SMART" id="SM00481">
    <property type="entry name" value="POLIIIAc"/>
    <property type="match status" value="1"/>
</dbReference>
<dbReference type="GO" id="GO:0006260">
    <property type="term" value="P:DNA replication"/>
    <property type="evidence" value="ECO:0007669"/>
    <property type="project" value="InterPro"/>
</dbReference>
<reference evidence="2 3" key="1">
    <citation type="submission" date="2020-04" db="EMBL/GenBank/DDBJ databases">
        <authorList>
            <person name="Hogendoorn C."/>
        </authorList>
    </citation>
    <scope>NUCLEOTIDE SEQUENCE [LARGE SCALE GENOMIC DNA]</scope>
    <source>
        <strain evidence="2">COOX1</strain>
    </source>
</reference>
<evidence type="ECO:0000259" key="1">
    <source>
        <dbReference type="SMART" id="SM00481"/>
    </source>
</evidence>
<feature type="domain" description="Polymerase/histidinol phosphatase N-terminal" evidence="1">
    <location>
        <begin position="2"/>
        <end position="69"/>
    </location>
</feature>
<dbReference type="AlphaFoldDB" id="A0A6F9EAB6"/>
<proteinExistence type="predicted"/>
<dbReference type="EMBL" id="LR792683">
    <property type="protein sequence ID" value="CAB3394356.1"/>
    <property type="molecule type" value="Genomic_DNA"/>
</dbReference>
<name>A0A6F9EAB6_9BACL</name>
<dbReference type="PANTHER" id="PTHR32294:SF4">
    <property type="entry name" value="ERROR-PRONE DNA POLYMERASE"/>
    <property type="match status" value="1"/>
</dbReference>
<dbReference type="InterPro" id="IPR003141">
    <property type="entry name" value="Pol/His_phosphatase_N"/>
</dbReference>
<protein>
    <recommendedName>
        <fullName evidence="1">Polymerase/histidinol phosphatase N-terminal domain-containing protein</fullName>
    </recommendedName>
</protein>
<dbReference type="InterPro" id="IPR004805">
    <property type="entry name" value="DnaE2/DnaE/PolC"/>
</dbReference>
<dbReference type="InterPro" id="IPR016195">
    <property type="entry name" value="Pol/histidinol_Pase-like"/>
</dbReference>
<evidence type="ECO:0000313" key="3">
    <source>
        <dbReference type="Proteomes" id="UP000502196"/>
    </source>
</evidence>
<gene>
    <name evidence="2" type="ORF">COOX1_2373</name>
</gene>
<dbReference type="CDD" id="cd07431">
    <property type="entry name" value="PHP_PolIIIA"/>
    <property type="match status" value="1"/>
</dbReference>
<dbReference type="GO" id="GO:0008408">
    <property type="term" value="F:3'-5' exonuclease activity"/>
    <property type="evidence" value="ECO:0007669"/>
    <property type="project" value="InterPro"/>
</dbReference>
<evidence type="ECO:0000313" key="2">
    <source>
        <dbReference type="EMBL" id="CAB3394356.1"/>
    </source>
</evidence>
<dbReference type="Gene3D" id="3.20.20.140">
    <property type="entry name" value="Metal-dependent hydrolases"/>
    <property type="match status" value="1"/>
</dbReference>
<dbReference type="InterPro" id="IPR004013">
    <property type="entry name" value="PHP_dom"/>
</dbReference>
<accession>A0A6F9EAB6</accession>
<dbReference type="Proteomes" id="UP000502196">
    <property type="component" value="Chromosome"/>
</dbReference>
<dbReference type="Pfam" id="PF02811">
    <property type="entry name" value="PHP"/>
    <property type="match status" value="1"/>
</dbReference>
<dbReference type="PANTHER" id="PTHR32294">
    <property type="entry name" value="DNA POLYMERASE III SUBUNIT ALPHA"/>
    <property type="match status" value="1"/>
</dbReference>
<dbReference type="SUPFAM" id="SSF89550">
    <property type="entry name" value="PHP domain-like"/>
    <property type="match status" value="1"/>
</dbReference>